<protein>
    <submittedName>
        <fullName evidence="1">Uncharacterized protein</fullName>
    </submittedName>
</protein>
<evidence type="ECO:0000313" key="2">
    <source>
        <dbReference type="Proteomes" id="UP000199361"/>
    </source>
</evidence>
<dbReference type="EMBL" id="FOHX01000027">
    <property type="protein sequence ID" value="SEU46502.1"/>
    <property type="molecule type" value="Genomic_DNA"/>
</dbReference>
<organism evidence="1 2">
    <name type="scientific">Nonomuraea wenchangensis</name>
    <dbReference type="NCBI Taxonomy" id="568860"/>
    <lineage>
        <taxon>Bacteria</taxon>
        <taxon>Bacillati</taxon>
        <taxon>Actinomycetota</taxon>
        <taxon>Actinomycetes</taxon>
        <taxon>Streptosporangiales</taxon>
        <taxon>Streptosporangiaceae</taxon>
        <taxon>Nonomuraea</taxon>
    </lineage>
</organism>
<name>A0A1I0LUP8_9ACTN</name>
<sequence>MRETFPDRSDYDEPGSIAMDVHELVMRFASGGRFRLVAMLDVLPCEPPKVGGEWPRILFAEYVNDGYEAPILFGTEAQPGEAYEAYPTDRVVVIPIPPAQAARELELAARGRLDG</sequence>
<dbReference type="RefSeq" id="WP_091094027.1">
    <property type="nucleotide sequence ID" value="NZ_FOHX01000027.1"/>
</dbReference>
<keyword evidence="2" id="KW-1185">Reference proteome</keyword>
<gene>
    <name evidence="1" type="ORF">SAMN05421811_12756</name>
</gene>
<evidence type="ECO:0000313" key="1">
    <source>
        <dbReference type="EMBL" id="SEU46502.1"/>
    </source>
</evidence>
<dbReference type="STRING" id="568860.SAMN05421811_12756"/>
<accession>A0A1I0LUP8</accession>
<reference evidence="1 2" key="1">
    <citation type="submission" date="2016-10" db="EMBL/GenBank/DDBJ databases">
        <authorList>
            <person name="de Groot N.N."/>
        </authorList>
    </citation>
    <scope>NUCLEOTIDE SEQUENCE [LARGE SCALE GENOMIC DNA]</scope>
    <source>
        <strain evidence="1 2">CGMCC 4.5598</strain>
    </source>
</reference>
<dbReference type="AlphaFoldDB" id="A0A1I0LUP8"/>
<dbReference type="Proteomes" id="UP000199361">
    <property type="component" value="Unassembled WGS sequence"/>
</dbReference>
<proteinExistence type="predicted"/>